<dbReference type="EMBL" id="PPEK01000003">
    <property type="protein sequence ID" value="PNV68105.1"/>
    <property type="molecule type" value="Genomic_DNA"/>
</dbReference>
<dbReference type="Proteomes" id="UP000236197">
    <property type="component" value="Unassembled WGS sequence"/>
</dbReference>
<evidence type="ECO:0000313" key="3">
    <source>
        <dbReference type="Proteomes" id="UP000236197"/>
    </source>
</evidence>
<accession>A0A2K2UCP1</accession>
<sequence>MSKELTMNLHIKSKLVSIHHKMDILDDDDQPVYHVSGKPISLHDKTHITDLDGNEIASIHAKAVSIHHKYFVDMADGASFELSEQLFHIKDIIDIPELGWQLRGSILAFEFQIVDAQERVLATAHRHIVSLHGVYDIKILDESQIEKLLAVFVVINHIIANRETAEASSSAPPSANV</sequence>
<name>A0A2K2UCP1_9ACTN</name>
<proteinExistence type="inferred from homology"/>
<dbReference type="SUPFAM" id="SSF54518">
    <property type="entry name" value="Tubby C-terminal domain-like"/>
    <property type="match status" value="1"/>
</dbReference>
<comment type="similarity">
    <text evidence="1">Belongs to the LOR family.</text>
</comment>
<gene>
    <name evidence="2" type="ORF">C2L71_04540</name>
</gene>
<keyword evidence="3" id="KW-1185">Reference proteome</keyword>
<dbReference type="InterPro" id="IPR007612">
    <property type="entry name" value="LOR"/>
</dbReference>
<dbReference type="Gene3D" id="2.40.160.200">
    <property type="entry name" value="LURP1-related"/>
    <property type="match status" value="1"/>
</dbReference>
<evidence type="ECO:0000256" key="1">
    <source>
        <dbReference type="ARBA" id="ARBA00005437"/>
    </source>
</evidence>
<reference evidence="3" key="1">
    <citation type="submission" date="2018-01" db="EMBL/GenBank/DDBJ databases">
        <title>Rubneribacter badeniensis gen. nov., sp. nov., and Colonibacter rubneri, gen. nov., sp. nov., WGS of new members of the Eggerthellaceae.</title>
        <authorList>
            <person name="Danylec N."/>
            <person name="Stoll D.A."/>
            <person name="Doetsch A."/>
            <person name="Kulling S.E."/>
            <person name="Huch M."/>
        </authorList>
    </citation>
    <scope>NUCLEOTIDE SEQUENCE [LARGE SCALE GENOMIC DNA]</scope>
    <source>
        <strain evidence="3">ResAG-96</strain>
    </source>
</reference>
<dbReference type="AlphaFoldDB" id="A0A2K2UCP1"/>
<organism evidence="2 3">
    <name type="scientific">Enteroscipio rubneri</name>
    <dbReference type="NCBI Taxonomy" id="2070686"/>
    <lineage>
        <taxon>Bacteria</taxon>
        <taxon>Bacillati</taxon>
        <taxon>Actinomycetota</taxon>
        <taxon>Coriobacteriia</taxon>
        <taxon>Eggerthellales</taxon>
        <taxon>Eggerthellaceae</taxon>
        <taxon>Enteroscipio</taxon>
    </lineage>
</organism>
<comment type="caution">
    <text evidence="2">The sequence shown here is derived from an EMBL/GenBank/DDBJ whole genome shotgun (WGS) entry which is preliminary data.</text>
</comment>
<evidence type="ECO:0000313" key="2">
    <source>
        <dbReference type="EMBL" id="PNV68105.1"/>
    </source>
</evidence>
<dbReference type="InterPro" id="IPR025659">
    <property type="entry name" value="Tubby-like_C"/>
</dbReference>
<dbReference type="Pfam" id="PF04525">
    <property type="entry name" value="LOR"/>
    <property type="match status" value="1"/>
</dbReference>
<protein>
    <submittedName>
        <fullName evidence="2">Uncharacterized protein</fullName>
    </submittedName>
</protein>
<dbReference type="InterPro" id="IPR038595">
    <property type="entry name" value="LOR_sf"/>
</dbReference>